<dbReference type="NCBIfam" id="TIGR04274">
    <property type="entry name" value="hypoxanDNAglyco"/>
    <property type="match status" value="1"/>
</dbReference>
<dbReference type="InterPro" id="IPR005122">
    <property type="entry name" value="Uracil-DNA_glycosylase-like"/>
</dbReference>
<feature type="domain" description="Uracil-DNA glycosylase-like" evidence="1">
    <location>
        <begin position="25"/>
        <end position="175"/>
    </location>
</feature>
<keyword evidence="2" id="KW-0326">Glycosidase</keyword>
<evidence type="ECO:0000313" key="2">
    <source>
        <dbReference type="EMBL" id="THU02793.1"/>
    </source>
</evidence>
<comment type="caution">
    <text evidence="2">The sequence shown here is derived from an EMBL/GenBank/DDBJ whole genome shotgun (WGS) entry which is preliminary data.</text>
</comment>
<sequence length="181" mass="19870">MNKQSHMVNATPAPSNPVPTLQGLAPIANAHTRIMVLGSFPGAASLAQQQYYAHPRNHFWPIMAALWPSDPQPSAYAERCAWLLAHGVGLWDVYASCERQGSLDSAIRSAICNDFEHLHAQSPELALIAHNGQESYRHHTRLQHLGLPSVRLPSTSPANASMRLEQKIDAWRAAFVPTLGL</sequence>
<dbReference type="CDD" id="cd10032">
    <property type="entry name" value="UDG-F6_HDG"/>
    <property type="match status" value="1"/>
</dbReference>
<dbReference type="EMBL" id="STFG01000005">
    <property type="protein sequence ID" value="THU02793.1"/>
    <property type="molecule type" value="Genomic_DNA"/>
</dbReference>
<dbReference type="EC" id="3.2.2.15" evidence="2"/>
<gene>
    <name evidence="2" type="ORF">E9531_06745</name>
</gene>
<dbReference type="InterPro" id="IPR036895">
    <property type="entry name" value="Uracil-DNA_glycosylase-like_sf"/>
</dbReference>
<dbReference type="SMART" id="SM00987">
    <property type="entry name" value="UreE_C"/>
    <property type="match status" value="1"/>
</dbReference>
<dbReference type="InterPro" id="IPR026353">
    <property type="entry name" value="Hypoxan-DNA_Glyclase"/>
</dbReference>
<evidence type="ECO:0000259" key="1">
    <source>
        <dbReference type="SMART" id="SM00986"/>
    </source>
</evidence>
<organism evidence="2 3">
    <name type="scientific">Lampropedia puyangensis</name>
    <dbReference type="NCBI Taxonomy" id="1330072"/>
    <lineage>
        <taxon>Bacteria</taxon>
        <taxon>Pseudomonadati</taxon>
        <taxon>Pseudomonadota</taxon>
        <taxon>Betaproteobacteria</taxon>
        <taxon>Burkholderiales</taxon>
        <taxon>Comamonadaceae</taxon>
        <taxon>Lampropedia</taxon>
    </lineage>
</organism>
<dbReference type="AlphaFoldDB" id="A0A4S8F5S2"/>
<keyword evidence="2" id="KW-0378">Hydrolase</keyword>
<dbReference type="GO" id="GO:0033958">
    <property type="term" value="F:DNA-deoxyinosine glycosylase activity"/>
    <property type="evidence" value="ECO:0007669"/>
    <property type="project" value="UniProtKB-EC"/>
</dbReference>
<accession>A0A4S8F5S2</accession>
<dbReference type="Proteomes" id="UP000308917">
    <property type="component" value="Unassembled WGS sequence"/>
</dbReference>
<dbReference type="OrthoDB" id="9799921at2"/>
<proteinExistence type="predicted"/>
<dbReference type="SUPFAM" id="SSF52141">
    <property type="entry name" value="Uracil-DNA glycosylase-like"/>
    <property type="match status" value="1"/>
</dbReference>
<dbReference type="SMART" id="SM00986">
    <property type="entry name" value="UDG"/>
    <property type="match status" value="1"/>
</dbReference>
<dbReference type="Gene3D" id="3.40.470.10">
    <property type="entry name" value="Uracil-DNA glycosylase-like domain"/>
    <property type="match status" value="1"/>
</dbReference>
<reference evidence="2 3" key="1">
    <citation type="journal article" date="2015" name="Antonie Van Leeuwenhoek">
        <title>Lampropedia puyangensis sp. nov., isolated from symptomatic bark of Populus ? euramericana canker and emended description of Lampropedia hyalina (Ehrenberg 1832) Lee et al. 2004.</title>
        <authorList>
            <person name="Li Y."/>
            <person name="Wang T."/>
            <person name="Piao C.G."/>
            <person name="Wang L.F."/>
            <person name="Tian G.Z."/>
            <person name="Zhu T.H."/>
            <person name="Guo M.W."/>
        </authorList>
    </citation>
    <scope>NUCLEOTIDE SEQUENCE [LARGE SCALE GENOMIC DNA]</scope>
    <source>
        <strain evidence="2 3">2-bin</strain>
    </source>
</reference>
<dbReference type="RefSeq" id="WP_136572992.1">
    <property type="nucleotide sequence ID" value="NZ_STFG01000005.1"/>
</dbReference>
<dbReference type="Pfam" id="PF03167">
    <property type="entry name" value="UDG"/>
    <property type="match status" value="1"/>
</dbReference>
<name>A0A4S8F5S2_9BURK</name>
<protein>
    <submittedName>
        <fullName evidence="2">DNA-deoxyinosine glycosylase</fullName>
        <ecNumber evidence="2">3.2.2.15</ecNumber>
    </submittedName>
</protein>
<keyword evidence="3" id="KW-1185">Reference proteome</keyword>
<evidence type="ECO:0000313" key="3">
    <source>
        <dbReference type="Proteomes" id="UP000308917"/>
    </source>
</evidence>